<keyword evidence="2" id="KW-0472">Membrane</keyword>
<dbReference type="InterPro" id="IPR026961">
    <property type="entry name" value="PGG_dom"/>
</dbReference>
<dbReference type="PANTHER" id="PTHR24128">
    <property type="entry name" value="HOMEOBOX PROTEIN WARIAI"/>
    <property type="match status" value="1"/>
</dbReference>
<evidence type="ECO:0000256" key="1">
    <source>
        <dbReference type="PROSITE-ProRule" id="PRU00023"/>
    </source>
</evidence>
<gene>
    <name evidence="4" type="ORF">FSB_LOCUS17440</name>
</gene>
<feature type="repeat" description="ANK" evidence="1">
    <location>
        <begin position="73"/>
        <end position="100"/>
    </location>
</feature>
<protein>
    <recommendedName>
        <fullName evidence="3">PGG domain-containing protein</fullName>
    </recommendedName>
</protein>
<keyword evidence="2" id="KW-1133">Transmembrane helix</keyword>
<evidence type="ECO:0000259" key="3">
    <source>
        <dbReference type="Pfam" id="PF13962"/>
    </source>
</evidence>
<dbReference type="PROSITE" id="PS50297">
    <property type="entry name" value="ANK_REP_REGION"/>
    <property type="match status" value="1"/>
</dbReference>
<dbReference type="InterPro" id="IPR036770">
    <property type="entry name" value="Ankyrin_rpt-contain_sf"/>
</dbReference>
<keyword evidence="2" id="KW-0812">Transmembrane</keyword>
<dbReference type="SUPFAM" id="SSF48403">
    <property type="entry name" value="Ankyrin repeat"/>
    <property type="match status" value="1"/>
</dbReference>
<feature type="transmembrane region" description="Helical" evidence="2">
    <location>
        <begin position="414"/>
        <end position="436"/>
    </location>
</feature>
<proteinExistence type="predicted"/>
<reference evidence="4" key="1">
    <citation type="submission" date="2018-02" db="EMBL/GenBank/DDBJ databases">
        <authorList>
            <person name="Cohen D.B."/>
            <person name="Kent A.D."/>
        </authorList>
    </citation>
    <scope>NUCLEOTIDE SEQUENCE</scope>
</reference>
<dbReference type="EMBL" id="OIVN01001079">
    <property type="protein sequence ID" value="SPC89558.1"/>
    <property type="molecule type" value="Genomic_DNA"/>
</dbReference>
<dbReference type="Pfam" id="PF13962">
    <property type="entry name" value="PGG"/>
    <property type="match status" value="1"/>
</dbReference>
<evidence type="ECO:0000313" key="4">
    <source>
        <dbReference type="EMBL" id="SPC89558.1"/>
    </source>
</evidence>
<sequence length="457" mass="51880">MDERIERLKKVSQCGDIDTLYMLIQEDAYLLEHIDHVPFFDTPLHIAASMGHILFVMEMMRLKPSFARKPNPEGLSPIHLALRNGHIEMVQWLLQVDGDLVCVKGREGMTLLHHAVATNDNLDLLSEFLSVCPNSIKNVTIRNETALHIALKYNKLEAFKLLVGWLGKNRSKNAMFWEKTILKWKDNEGNTVLHVAVVSHLLAWGGETVNVNLKNLEGKTAWDILQEQTQVDNSEIKALLRDARPLTCSCLPILTSYVRRAKGLSLRKFVKNYARELMTLTDEKRNALLVVAVLLVSVTYQAVLNPPGGLWQEDKCKCDTVAHKAAAQKEERHYHHNKDGCDPKQKLKAGTAIGLTTFPFWLFLCCNSVIFVVANSIIYLLVPVGYIRASFVALIIYLWFCYIASLIVITDAPYWTFCLVSFAIVLYTYTVLLRAFSIWTNIRRVLSALRTLLGKNN</sequence>
<dbReference type="AlphaFoldDB" id="A0A2N9FQS0"/>
<dbReference type="Gene3D" id="1.25.40.20">
    <property type="entry name" value="Ankyrin repeat-containing domain"/>
    <property type="match status" value="1"/>
</dbReference>
<feature type="transmembrane region" description="Helical" evidence="2">
    <location>
        <begin position="287"/>
        <end position="304"/>
    </location>
</feature>
<feature type="transmembrane region" description="Helical" evidence="2">
    <location>
        <begin position="360"/>
        <end position="382"/>
    </location>
</feature>
<dbReference type="PROSITE" id="PS50088">
    <property type="entry name" value="ANK_REPEAT"/>
    <property type="match status" value="1"/>
</dbReference>
<organism evidence="4">
    <name type="scientific">Fagus sylvatica</name>
    <name type="common">Beechnut</name>
    <dbReference type="NCBI Taxonomy" id="28930"/>
    <lineage>
        <taxon>Eukaryota</taxon>
        <taxon>Viridiplantae</taxon>
        <taxon>Streptophyta</taxon>
        <taxon>Embryophyta</taxon>
        <taxon>Tracheophyta</taxon>
        <taxon>Spermatophyta</taxon>
        <taxon>Magnoliopsida</taxon>
        <taxon>eudicotyledons</taxon>
        <taxon>Gunneridae</taxon>
        <taxon>Pentapetalae</taxon>
        <taxon>rosids</taxon>
        <taxon>fabids</taxon>
        <taxon>Fagales</taxon>
        <taxon>Fagaceae</taxon>
        <taxon>Fagus</taxon>
    </lineage>
</organism>
<dbReference type="InterPro" id="IPR002110">
    <property type="entry name" value="Ankyrin_rpt"/>
</dbReference>
<feature type="transmembrane region" description="Helical" evidence="2">
    <location>
        <begin position="389"/>
        <end position="408"/>
    </location>
</feature>
<dbReference type="PANTHER" id="PTHR24128:SF24">
    <property type="entry name" value="ANKYRIN REPEAT PROTEIN"/>
    <property type="match status" value="1"/>
</dbReference>
<evidence type="ECO:0000256" key="2">
    <source>
        <dbReference type="SAM" id="Phobius"/>
    </source>
</evidence>
<keyword evidence="1" id="KW-0040">ANK repeat</keyword>
<dbReference type="SMART" id="SM00248">
    <property type="entry name" value="ANK"/>
    <property type="match status" value="4"/>
</dbReference>
<name>A0A2N9FQS0_FAGSY</name>
<accession>A0A2N9FQS0</accession>
<dbReference type="Pfam" id="PF12796">
    <property type="entry name" value="Ank_2"/>
    <property type="match status" value="2"/>
</dbReference>
<feature type="domain" description="PGG" evidence="3">
    <location>
        <begin position="282"/>
        <end position="334"/>
    </location>
</feature>